<gene>
    <name evidence="2" type="ORF">SAMN04489868_1462</name>
</gene>
<evidence type="ECO:0000313" key="2">
    <source>
        <dbReference type="EMBL" id="SFH88391.1"/>
    </source>
</evidence>
<feature type="transmembrane region" description="Helical" evidence="1">
    <location>
        <begin position="29"/>
        <end position="46"/>
    </location>
</feature>
<dbReference type="AlphaFoldDB" id="A0A1I3DPI8"/>
<evidence type="ECO:0000313" key="3">
    <source>
        <dbReference type="Proteomes" id="UP000198668"/>
    </source>
</evidence>
<sequence length="53" mass="5906">MLKNGMFMMTVGFVALILGLVEPYAGRKIVLLAAVALIIIGFILYYRGEKEEE</sequence>
<reference evidence="2 3" key="1">
    <citation type="submission" date="2016-10" db="EMBL/GenBank/DDBJ databases">
        <authorList>
            <person name="de Groot N.N."/>
        </authorList>
    </citation>
    <scope>NUCLEOTIDE SEQUENCE [LARGE SCALE GENOMIC DNA]</scope>
    <source>
        <strain evidence="2 3">DSM 27630</strain>
    </source>
</reference>
<dbReference type="RefSeq" id="WP_177186240.1">
    <property type="nucleotide sequence ID" value="NZ_FOQE01000046.1"/>
</dbReference>
<name>A0A1I3DPI8_9LACT</name>
<dbReference type="Proteomes" id="UP000198668">
    <property type="component" value="Unassembled WGS sequence"/>
</dbReference>
<accession>A0A1I3DPI8</accession>
<feature type="transmembrane region" description="Helical" evidence="1">
    <location>
        <begin position="6"/>
        <end position="22"/>
    </location>
</feature>
<evidence type="ECO:0000256" key="1">
    <source>
        <dbReference type="SAM" id="Phobius"/>
    </source>
</evidence>
<organism evidence="2 3">
    <name type="scientific">Pisciglobus halotolerans</name>
    <dbReference type="NCBI Taxonomy" id="745365"/>
    <lineage>
        <taxon>Bacteria</taxon>
        <taxon>Bacillati</taxon>
        <taxon>Bacillota</taxon>
        <taxon>Bacilli</taxon>
        <taxon>Lactobacillales</taxon>
        <taxon>Carnobacteriaceae</taxon>
    </lineage>
</organism>
<keyword evidence="3" id="KW-1185">Reference proteome</keyword>
<dbReference type="EMBL" id="FOQE01000046">
    <property type="protein sequence ID" value="SFH88391.1"/>
    <property type="molecule type" value="Genomic_DNA"/>
</dbReference>
<protein>
    <submittedName>
        <fullName evidence="2">Uncharacterized protein</fullName>
    </submittedName>
</protein>
<proteinExistence type="predicted"/>
<keyword evidence="1" id="KW-0812">Transmembrane</keyword>
<keyword evidence="1" id="KW-0472">Membrane</keyword>
<keyword evidence="1" id="KW-1133">Transmembrane helix</keyword>